<feature type="transmembrane region" description="Helical" evidence="12">
    <location>
        <begin position="164"/>
        <end position="186"/>
    </location>
</feature>
<feature type="domain" description="ABC transmembrane type-1" evidence="14">
    <location>
        <begin position="995"/>
        <end position="1249"/>
    </location>
</feature>
<feature type="transmembrane region" description="Helical" evidence="12">
    <location>
        <begin position="132"/>
        <end position="152"/>
    </location>
</feature>
<feature type="transmembrane region" description="Helical" evidence="12">
    <location>
        <begin position="98"/>
        <end position="120"/>
    </location>
</feature>
<proteinExistence type="inferred from homology"/>
<evidence type="ECO:0000256" key="1">
    <source>
        <dbReference type="ARBA" id="ARBA00004141"/>
    </source>
</evidence>
<evidence type="ECO:0000256" key="6">
    <source>
        <dbReference type="ARBA" id="ARBA00022741"/>
    </source>
</evidence>
<feature type="transmembrane region" description="Helical" evidence="12">
    <location>
        <begin position="1111"/>
        <end position="1130"/>
    </location>
</feature>
<evidence type="ECO:0000256" key="2">
    <source>
        <dbReference type="ARBA" id="ARBA00009726"/>
    </source>
</evidence>
<dbReference type="Proteomes" id="UP001201262">
    <property type="component" value="Unassembled WGS sequence"/>
</dbReference>
<evidence type="ECO:0000256" key="4">
    <source>
        <dbReference type="ARBA" id="ARBA00022692"/>
    </source>
</evidence>
<dbReference type="InterPro" id="IPR011527">
    <property type="entry name" value="ABC1_TM_dom"/>
</dbReference>
<evidence type="ECO:0000313" key="16">
    <source>
        <dbReference type="Proteomes" id="UP001201262"/>
    </source>
</evidence>
<dbReference type="CDD" id="cd03244">
    <property type="entry name" value="ABCC_MRP_domain2"/>
    <property type="match status" value="1"/>
</dbReference>
<evidence type="ECO:0000256" key="11">
    <source>
        <dbReference type="SAM" id="MobiDB-lite"/>
    </source>
</evidence>
<dbReference type="RefSeq" id="XP_046073437.1">
    <property type="nucleotide sequence ID" value="XM_046213069.1"/>
</dbReference>
<feature type="compositionally biased region" description="Polar residues" evidence="11">
    <location>
        <begin position="379"/>
        <end position="395"/>
    </location>
</feature>
<sequence length="1553" mass="172773">MSQDNLKALATGAIGLVLVSLLTLPAVIAITSRCRRAKYESQLLYEDKDGIATQESMAAYSATAPKIVTFISMFIGFATASSLAVLTPSDRNQDLAFIALWINVAQWILLLIQTLSIGIIRNPTKSYSLGLYIGLSCILLFVVLIFQDALLVQKQFYGESRRLFLTQIALRVSQLVAVISAGIASISLPRRPQVFYNGHPVDSMFTGSAMERFNFVWVQSLLMLAKKTRHLDLQDLPKMDHHTRSKDLSESWAERVHSRKLWIEIVLAHKWPLFTQWSLTLVQAFGNFAPQFVTFHLLKILEQRSIAEPAPSEAWVWVFILTVSSVASAWIETWMFWVSWSELAIPIRAQLSALIFQKAMRRKDVKGASKALKTESGENENSTEATLGNSANGDNSKVEGDQEDNDPKGKQSTVNLIGIDTKRVSDFCSFNNIFPGSLFKLIVSFTFLWSIIGWKALIAGFLAMAFTVPLNIYISKRYSAAQDRLMKARDAKMAVVTEALQGIRQIKFSALEENWHNFIGKVRAKELAEQWSVYVAETFLIFCWIASPILLSATSLAVYALLNGTLTPSVAFTAIGVFSNLEMTLSVIPELTTDLIDAYISMGRIERYLNSPEISAYTSDAPNISFENASITWPSDEEEQANDQRYVLRDLNVSFPKAELSVVSGKTGTGKSLMLAAILGEVDVLSGKVNVPHSPTTQERHDHLATRANWIIPSSIAFVAQIPWIENATIKDNILFGLPFDEQRYKQVIEVCALRKDLDMLTDGEYTEIGANGINLSGGQRWRVTFARALYSRAGILILDDILSAVDAHVGKHIFEKGLMGDLGVGRTRILVTHHVALVKSKAKYLVELGSGTIEHAGLVDELEATTLDEIIHHQESEHEIRQDEGLTEESSDGENMEELKKVNSKLAPRKFVEEEAREQGRVKGRIYMAYLNAAGGLPFWLVAVVAFSVLQCLVTGRSWWLKVWTGAEEKESMTQLSYALHSQTFMSSIPPNSTTLAGPDQRHTLGFYLGIYVAFSAVSAILGTLRYFYIYTGCIRASRVLFDKMCYAVLRTPLRWVDTVPLGRILNRFTSDFNVIDARLSNDFTGEMRDLFQFFGIIAAGLFVSPYVMLLSIALLSVCIWIASIYLYGAREVKRLESNAKSPVFEQFGSALTGVSTIRAFSKTDTYIKRMFEKIDNHSTTFWYLWAFHRWMGWRMTLVGSFFATIVAAIILLLPNVDASLAGFALSFALNYSTTIIWIIRHYANLELDMNATERIIEYSSLKIEPQDGADPPAAWPSEGRLEVNDLVVAYAPDLPPVLKGITFHVERNQRIGVVGRTGAGKSSLTLALFRFLEASQGSIHIDGLDISKIKLHSLRSRLAIIPQDPVLFSGTVRSNLDAFDKHTDSELHDVLERVHLVTPNTESSEPAAGLASENTSQSANENVNPFRSLSSPVTEGGLNLSQGQRQLLCLARAIVSRPKVVVLDEATSAVDMATDMLIQRSIRDEFGDSTLIVIAHRLSTISDFDKILVLDDGQVAEFGTPRELMGIEKGVFKAMVKDSGEREKLEKIILG</sequence>
<feature type="transmembrane region" description="Helical" evidence="12">
    <location>
        <begin position="928"/>
        <end position="951"/>
    </location>
</feature>
<dbReference type="SUPFAM" id="SSF52540">
    <property type="entry name" value="P-loop containing nucleoside triphosphate hydrolases"/>
    <property type="match status" value="2"/>
</dbReference>
<keyword evidence="10" id="KW-0325">Glycoprotein</keyword>
<evidence type="ECO:0000256" key="9">
    <source>
        <dbReference type="ARBA" id="ARBA00023136"/>
    </source>
</evidence>
<dbReference type="FunFam" id="3.40.50.300:FF:000825">
    <property type="entry name" value="ABC bile acid transporter"/>
    <property type="match status" value="1"/>
</dbReference>
<evidence type="ECO:0000256" key="10">
    <source>
        <dbReference type="ARBA" id="ARBA00023180"/>
    </source>
</evidence>
<dbReference type="PROSITE" id="PS50929">
    <property type="entry name" value="ABC_TM1F"/>
    <property type="match status" value="2"/>
</dbReference>
<dbReference type="InterPro" id="IPR050173">
    <property type="entry name" value="ABC_transporter_C-like"/>
</dbReference>
<organism evidence="15 16">
    <name type="scientific">Talaromyces proteolyticus</name>
    <dbReference type="NCBI Taxonomy" id="1131652"/>
    <lineage>
        <taxon>Eukaryota</taxon>
        <taxon>Fungi</taxon>
        <taxon>Dikarya</taxon>
        <taxon>Ascomycota</taxon>
        <taxon>Pezizomycotina</taxon>
        <taxon>Eurotiomycetes</taxon>
        <taxon>Eurotiomycetidae</taxon>
        <taxon>Eurotiales</taxon>
        <taxon>Trichocomaceae</taxon>
        <taxon>Talaromyces</taxon>
        <taxon>Talaromyces sect. Bacilispori</taxon>
    </lineage>
</organism>
<dbReference type="GO" id="GO:0005737">
    <property type="term" value="C:cytoplasm"/>
    <property type="evidence" value="ECO:0007669"/>
    <property type="project" value="UniProtKB-ARBA"/>
</dbReference>
<feature type="region of interest" description="Disordered" evidence="11">
    <location>
        <begin position="1400"/>
        <end position="1432"/>
    </location>
</feature>
<dbReference type="CDD" id="cd03250">
    <property type="entry name" value="ABCC_MRP_domain1"/>
    <property type="match status" value="1"/>
</dbReference>
<dbReference type="CDD" id="cd18596">
    <property type="entry name" value="ABC_6TM_VMR1_D1_like"/>
    <property type="match status" value="1"/>
</dbReference>
<keyword evidence="7" id="KW-0067">ATP-binding</keyword>
<dbReference type="FunFam" id="1.20.1560.10:FF:000092">
    <property type="entry name" value="ABC bile acid transporter"/>
    <property type="match status" value="1"/>
</dbReference>
<feature type="domain" description="ABC transporter" evidence="13">
    <location>
        <begin position="1283"/>
        <end position="1539"/>
    </location>
</feature>
<keyword evidence="8 12" id="KW-1133">Transmembrane helix</keyword>
<feature type="compositionally biased region" description="Basic and acidic residues" evidence="11">
    <location>
        <begin position="396"/>
        <end position="409"/>
    </location>
</feature>
<accession>A0AAD4KXC9</accession>
<keyword evidence="16" id="KW-1185">Reference proteome</keyword>
<feature type="transmembrane region" description="Helical" evidence="12">
    <location>
        <begin position="531"/>
        <end position="551"/>
    </location>
</feature>
<keyword evidence="4 12" id="KW-0812">Transmembrane</keyword>
<comment type="similarity">
    <text evidence="2">Belongs to the ABC transporter superfamily. ABCC family. Conjugate transporter (TC 3.A.1.208) subfamily.</text>
</comment>
<dbReference type="PROSITE" id="PS50893">
    <property type="entry name" value="ABC_TRANSPORTER_2"/>
    <property type="match status" value="2"/>
</dbReference>
<feature type="region of interest" description="Disordered" evidence="11">
    <location>
        <begin position="877"/>
        <end position="898"/>
    </location>
</feature>
<feature type="compositionally biased region" description="Acidic residues" evidence="11">
    <location>
        <begin position="886"/>
        <end position="897"/>
    </location>
</feature>
<keyword evidence="6" id="KW-0547">Nucleotide-binding</keyword>
<dbReference type="Pfam" id="PF00005">
    <property type="entry name" value="ABC_tran"/>
    <property type="match status" value="2"/>
</dbReference>
<evidence type="ECO:0000313" key="15">
    <source>
        <dbReference type="EMBL" id="KAH8698973.1"/>
    </source>
</evidence>
<dbReference type="GO" id="GO:0016887">
    <property type="term" value="F:ATP hydrolysis activity"/>
    <property type="evidence" value="ECO:0007669"/>
    <property type="project" value="InterPro"/>
</dbReference>
<evidence type="ECO:0000259" key="14">
    <source>
        <dbReference type="PROSITE" id="PS50929"/>
    </source>
</evidence>
<dbReference type="InterPro" id="IPR027417">
    <property type="entry name" value="P-loop_NTPase"/>
</dbReference>
<dbReference type="FunFam" id="1.20.1560.10:FF:000013">
    <property type="entry name" value="ABC transporter C family member 2"/>
    <property type="match status" value="1"/>
</dbReference>
<reference evidence="15" key="1">
    <citation type="submission" date="2021-12" db="EMBL/GenBank/DDBJ databases">
        <title>Convergent genome expansion in fungi linked to evolution of root-endophyte symbiosis.</title>
        <authorList>
            <consortium name="DOE Joint Genome Institute"/>
            <person name="Ke Y.-H."/>
            <person name="Bonito G."/>
            <person name="Liao H.-L."/>
            <person name="Looney B."/>
            <person name="Rojas-Flechas A."/>
            <person name="Nash J."/>
            <person name="Hameed K."/>
            <person name="Schadt C."/>
            <person name="Martin F."/>
            <person name="Crous P.W."/>
            <person name="Miettinen O."/>
            <person name="Magnuson J.K."/>
            <person name="Labbe J."/>
            <person name="Jacobson D."/>
            <person name="Doktycz M.J."/>
            <person name="Veneault-Fourrey C."/>
            <person name="Kuo A."/>
            <person name="Mondo S."/>
            <person name="Calhoun S."/>
            <person name="Riley R."/>
            <person name="Ohm R."/>
            <person name="LaButti K."/>
            <person name="Andreopoulos B."/>
            <person name="Pangilinan J."/>
            <person name="Nolan M."/>
            <person name="Tritt A."/>
            <person name="Clum A."/>
            <person name="Lipzen A."/>
            <person name="Daum C."/>
            <person name="Barry K."/>
            <person name="Grigoriev I.V."/>
            <person name="Vilgalys R."/>
        </authorList>
    </citation>
    <scope>NUCLEOTIDE SEQUENCE</scope>
    <source>
        <strain evidence="15">PMI_201</strain>
    </source>
</reference>
<keyword evidence="3" id="KW-0813">Transport</keyword>
<keyword evidence="5" id="KW-0677">Repeat</keyword>
<dbReference type="PANTHER" id="PTHR24223">
    <property type="entry name" value="ATP-BINDING CASSETTE SUB-FAMILY C"/>
    <property type="match status" value="1"/>
</dbReference>
<evidence type="ECO:0000256" key="8">
    <source>
        <dbReference type="ARBA" id="ARBA00022989"/>
    </source>
</evidence>
<evidence type="ECO:0000256" key="5">
    <source>
        <dbReference type="ARBA" id="ARBA00022737"/>
    </source>
</evidence>
<dbReference type="EMBL" id="JAJTJA010000005">
    <property type="protein sequence ID" value="KAH8698973.1"/>
    <property type="molecule type" value="Genomic_DNA"/>
</dbReference>
<dbReference type="Pfam" id="PF00664">
    <property type="entry name" value="ABC_membrane"/>
    <property type="match status" value="2"/>
</dbReference>
<feature type="compositionally biased region" description="Polar residues" evidence="11">
    <location>
        <begin position="1414"/>
        <end position="1432"/>
    </location>
</feature>
<feature type="transmembrane region" description="Helical" evidence="12">
    <location>
        <begin position="457"/>
        <end position="474"/>
    </location>
</feature>
<feature type="transmembrane region" description="Helical" evidence="12">
    <location>
        <begin position="67"/>
        <end position="86"/>
    </location>
</feature>
<feature type="domain" description="ABC transporter" evidence="13">
    <location>
        <begin position="624"/>
        <end position="876"/>
    </location>
</feature>
<dbReference type="Gene3D" id="3.40.50.300">
    <property type="entry name" value="P-loop containing nucleotide triphosphate hydrolases"/>
    <property type="match status" value="2"/>
</dbReference>
<comment type="subcellular location">
    <subcellularLocation>
        <location evidence="1">Membrane</location>
        <topology evidence="1">Multi-pass membrane protein</topology>
    </subcellularLocation>
</comment>
<name>A0AAD4KXC9_9EURO</name>
<dbReference type="GeneID" id="70243356"/>
<evidence type="ECO:0000256" key="3">
    <source>
        <dbReference type="ARBA" id="ARBA00022448"/>
    </source>
</evidence>
<dbReference type="InterPro" id="IPR003439">
    <property type="entry name" value="ABC_transporter-like_ATP-bd"/>
</dbReference>
<feature type="transmembrane region" description="Helical" evidence="12">
    <location>
        <begin position="1222"/>
        <end position="1241"/>
    </location>
</feature>
<dbReference type="GO" id="GO:0140359">
    <property type="term" value="F:ABC-type transporter activity"/>
    <property type="evidence" value="ECO:0007669"/>
    <property type="project" value="InterPro"/>
</dbReference>
<dbReference type="SUPFAM" id="SSF90123">
    <property type="entry name" value="ABC transporter transmembrane region"/>
    <property type="match status" value="2"/>
</dbReference>
<dbReference type="InterPro" id="IPR036640">
    <property type="entry name" value="ABC1_TM_sf"/>
</dbReference>
<dbReference type="GO" id="GO:0016020">
    <property type="term" value="C:membrane"/>
    <property type="evidence" value="ECO:0007669"/>
    <property type="project" value="UniProtKB-SubCell"/>
</dbReference>
<dbReference type="FunFam" id="3.40.50.300:FF:000610">
    <property type="entry name" value="Multidrug resistance-associated ABC transporter"/>
    <property type="match status" value="1"/>
</dbReference>
<dbReference type="InterPro" id="IPR003593">
    <property type="entry name" value="AAA+_ATPase"/>
</dbReference>
<dbReference type="Gene3D" id="1.20.1560.10">
    <property type="entry name" value="ABC transporter type 1, transmembrane domain"/>
    <property type="match status" value="2"/>
</dbReference>
<feature type="domain" description="ABC transmembrane type-1" evidence="14">
    <location>
        <begin position="414"/>
        <end position="597"/>
    </location>
</feature>
<dbReference type="PROSITE" id="PS00211">
    <property type="entry name" value="ABC_TRANSPORTER_1"/>
    <property type="match status" value="1"/>
</dbReference>
<comment type="caution">
    <text evidence="15">The sequence shown here is derived from an EMBL/GenBank/DDBJ whole genome shotgun (WGS) entry which is preliminary data.</text>
</comment>
<dbReference type="PANTHER" id="PTHR24223:SF456">
    <property type="entry name" value="MULTIDRUG RESISTANCE-ASSOCIATED PROTEIN LETHAL(2)03659"/>
    <property type="match status" value="1"/>
</dbReference>
<evidence type="ECO:0000259" key="13">
    <source>
        <dbReference type="PROSITE" id="PS50893"/>
    </source>
</evidence>
<dbReference type="SMART" id="SM00382">
    <property type="entry name" value="AAA"/>
    <property type="match status" value="2"/>
</dbReference>
<feature type="transmembrane region" description="Helical" evidence="12">
    <location>
        <begin position="1197"/>
        <end position="1216"/>
    </location>
</feature>
<feature type="transmembrane region" description="Helical" evidence="12">
    <location>
        <begin position="557"/>
        <end position="578"/>
    </location>
</feature>
<evidence type="ECO:0000256" key="7">
    <source>
        <dbReference type="ARBA" id="ARBA00022840"/>
    </source>
</evidence>
<dbReference type="CDD" id="cd18604">
    <property type="entry name" value="ABC_6TM_VMR1_D2_like"/>
    <property type="match status" value="1"/>
</dbReference>
<feature type="region of interest" description="Disordered" evidence="11">
    <location>
        <begin position="370"/>
        <end position="412"/>
    </location>
</feature>
<keyword evidence="9 12" id="KW-0472">Membrane</keyword>
<feature type="transmembrane region" description="Helical" evidence="12">
    <location>
        <begin position="432"/>
        <end position="451"/>
    </location>
</feature>
<feature type="transmembrane region" description="Helical" evidence="12">
    <location>
        <begin position="6"/>
        <end position="30"/>
    </location>
</feature>
<dbReference type="GO" id="GO:0005524">
    <property type="term" value="F:ATP binding"/>
    <property type="evidence" value="ECO:0007669"/>
    <property type="project" value="UniProtKB-KW"/>
</dbReference>
<dbReference type="InterPro" id="IPR017871">
    <property type="entry name" value="ABC_transporter-like_CS"/>
</dbReference>
<evidence type="ECO:0000256" key="12">
    <source>
        <dbReference type="SAM" id="Phobius"/>
    </source>
</evidence>
<feature type="transmembrane region" description="Helical" evidence="12">
    <location>
        <begin position="1006"/>
        <end position="1030"/>
    </location>
</feature>
<protein>
    <submittedName>
        <fullName evidence="15">ABC bile acid transporter</fullName>
    </submittedName>
</protein>
<gene>
    <name evidence="15" type="ORF">BGW36DRAFT_340311</name>
</gene>